<dbReference type="OrthoDB" id="411017at2759"/>
<dbReference type="GO" id="GO:0016559">
    <property type="term" value="P:peroxisome fission"/>
    <property type="evidence" value="ECO:0007669"/>
    <property type="project" value="InterPro"/>
</dbReference>
<sequence length="256" mass="28324">MEAKLLLEDDGSTASARFPAKQRDFADHLEEYLAKRDGVDKLLKITRYAAKLALASPYFAAGSPDLQRRLRSFESSVGVSRKAFRLGRFVQDINVLKRSSLGSRKGILVLLAHGGEGVYSFLDQFVWLAKAGLIDGRRTARIQAIGAWADLVGHVSRLVLKAMDLKAILEEMAGTESTVERLRSEGLRLEDEAREMVRLQVKALMRRLSIVQELADTLILIGDLQRGKGFLSNPVVVASLALLSAFISTHKNWTSC</sequence>
<name>A0A5K1GMA9_9MAGN</name>
<dbReference type="AlphaFoldDB" id="A0A5K1GMA9"/>
<evidence type="ECO:0000256" key="3">
    <source>
        <dbReference type="ARBA" id="ARBA00022593"/>
    </source>
</evidence>
<gene>
    <name evidence="6" type="ORF">NYM_LOCUS27330</name>
</gene>
<dbReference type="GO" id="GO:0042802">
    <property type="term" value="F:identical protein binding"/>
    <property type="evidence" value="ECO:0007669"/>
    <property type="project" value="UniProtKB-ARBA"/>
</dbReference>
<dbReference type="GO" id="GO:0005778">
    <property type="term" value="C:peroxisomal membrane"/>
    <property type="evidence" value="ECO:0007669"/>
    <property type="project" value="UniProtKB-SubCell"/>
</dbReference>
<keyword evidence="5" id="KW-0576">Peroxisome</keyword>
<evidence type="ECO:0008006" key="7">
    <source>
        <dbReference type="Google" id="ProtNLM"/>
    </source>
</evidence>
<organism evidence="6">
    <name type="scientific">Nymphaea colorata</name>
    <name type="common">pocket water lily</name>
    <dbReference type="NCBI Taxonomy" id="210225"/>
    <lineage>
        <taxon>Eukaryota</taxon>
        <taxon>Viridiplantae</taxon>
        <taxon>Streptophyta</taxon>
        <taxon>Embryophyta</taxon>
        <taxon>Tracheophyta</taxon>
        <taxon>Spermatophyta</taxon>
        <taxon>Magnoliopsida</taxon>
        <taxon>Nymphaeales</taxon>
        <taxon>Nymphaeaceae</taxon>
        <taxon>Nymphaea</taxon>
    </lineage>
</organism>
<comment type="similarity">
    <text evidence="2">Belongs to the peroxin-11 family.</text>
</comment>
<dbReference type="OMA" id="FPAKQRD"/>
<dbReference type="Gramene" id="NC9G0170430.1">
    <property type="protein sequence ID" value="NC9G0170430.1:cds"/>
    <property type="gene ID" value="NC9G0170430"/>
</dbReference>
<dbReference type="Pfam" id="PF05648">
    <property type="entry name" value="PEX11"/>
    <property type="match status" value="1"/>
</dbReference>
<evidence type="ECO:0000256" key="2">
    <source>
        <dbReference type="ARBA" id="ARBA00008194"/>
    </source>
</evidence>
<evidence type="ECO:0000313" key="6">
    <source>
        <dbReference type="EMBL" id="VVW76843.1"/>
    </source>
</evidence>
<dbReference type="PANTHER" id="PTHR12652">
    <property type="entry name" value="PEROXISOMAL BIOGENESIS FACTOR 11"/>
    <property type="match status" value="1"/>
</dbReference>
<keyword evidence="4" id="KW-0472">Membrane</keyword>
<comment type="subcellular location">
    <subcellularLocation>
        <location evidence="1">Peroxisome membrane</location>
        <topology evidence="1">Multi-pass membrane protein</topology>
    </subcellularLocation>
</comment>
<evidence type="ECO:0000256" key="1">
    <source>
        <dbReference type="ARBA" id="ARBA00004585"/>
    </source>
</evidence>
<evidence type="ECO:0000256" key="4">
    <source>
        <dbReference type="ARBA" id="ARBA00023136"/>
    </source>
</evidence>
<keyword evidence="3" id="KW-0962">Peroxisome biogenesis</keyword>
<dbReference type="InterPro" id="IPR008733">
    <property type="entry name" value="PEX11"/>
</dbReference>
<dbReference type="PANTHER" id="PTHR12652:SF50">
    <property type="entry name" value="PEROXIN 11"/>
    <property type="match status" value="1"/>
</dbReference>
<evidence type="ECO:0000256" key="5">
    <source>
        <dbReference type="ARBA" id="ARBA00023140"/>
    </source>
</evidence>
<dbReference type="GO" id="GO:0044375">
    <property type="term" value="P:regulation of peroxisome size"/>
    <property type="evidence" value="ECO:0007669"/>
    <property type="project" value="UniProtKB-ARBA"/>
</dbReference>
<protein>
    <recommendedName>
        <fullName evidence="7">Peroxisomal membrane protein 11A</fullName>
    </recommendedName>
</protein>
<proteinExistence type="inferred from homology"/>
<reference evidence="6" key="1">
    <citation type="submission" date="2019-09" db="EMBL/GenBank/DDBJ databases">
        <authorList>
            <person name="Zhang L."/>
        </authorList>
    </citation>
    <scope>NUCLEOTIDE SEQUENCE</scope>
</reference>
<accession>A0A5K1GMA9</accession>
<dbReference type="EMBL" id="LR721787">
    <property type="protein sequence ID" value="VVW76843.1"/>
    <property type="molecule type" value="Genomic_DNA"/>
</dbReference>